<feature type="region of interest" description="Disordered" evidence="1">
    <location>
        <begin position="1"/>
        <end position="23"/>
    </location>
</feature>
<comment type="caution">
    <text evidence="2">The sequence shown here is derived from an EMBL/GenBank/DDBJ whole genome shotgun (WGS) entry which is preliminary data.</text>
</comment>
<dbReference type="AlphaFoldDB" id="A0AAE3KMF7"/>
<gene>
    <name evidence="2" type="ORF">NJ959_09890</name>
</gene>
<organism evidence="2 3">
    <name type="scientific">Limnofasciculus baicalensis BBK-W-15</name>
    <dbReference type="NCBI Taxonomy" id="2699891"/>
    <lineage>
        <taxon>Bacteria</taxon>
        <taxon>Bacillati</taxon>
        <taxon>Cyanobacteriota</taxon>
        <taxon>Cyanophyceae</taxon>
        <taxon>Coleofasciculales</taxon>
        <taxon>Coleofasciculaceae</taxon>
        <taxon>Limnofasciculus</taxon>
        <taxon>Limnofasciculus baicalensis</taxon>
    </lineage>
</organism>
<dbReference type="EMBL" id="JAMZMM010000074">
    <property type="protein sequence ID" value="MCP2728776.1"/>
    <property type="molecule type" value="Genomic_DNA"/>
</dbReference>
<dbReference type="RefSeq" id="WP_254011568.1">
    <property type="nucleotide sequence ID" value="NZ_JAMZMM010000074.1"/>
</dbReference>
<evidence type="ECO:0000313" key="2">
    <source>
        <dbReference type="EMBL" id="MCP2728776.1"/>
    </source>
</evidence>
<evidence type="ECO:0000256" key="1">
    <source>
        <dbReference type="SAM" id="MobiDB-lite"/>
    </source>
</evidence>
<feature type="compositionally biased region" description="Low complexity" evidence="1">
    <location>
        <begin position="103"/>
        <end position="113"/>
    </location>
</feature>
<accession>A0AAE3KMF7</accession>
<feature type="compositionally biased region" description="Low complexity" evidence="1">
    <location>
        <begin position="48"/>
        <end position="61"/>
    </location>
</feature>
<dbReference type="Proteomes" id="UP001204953">
    <property type="component" value="Unassembled WGS sequence"/>
</dbReference>
<sequence>MFGLFNKKSQDNGSAPKTKKSEGYFLELDETGNVKSEAPAPVAAKVAAPAAETPAAKVAEAPKAKTKTSVKKAATSEKAKVATPTVAVSNPRVEPQPGVTFAPNNLLPLTTNNSRRRPGPSMNSFLDMASQMKTPAK</sequence>
<keyword evidence="3" id="KW-1185">Reference proteome</keyword>
<proteinExistence type="predicted"/>
<evidence type="ECO:0000313" key="3">
    <source>
        <dbReference type="Proteomes" id="UP001204953"/>
    </source>
</evidence>
<protein>
    <submittedName>
        <fullName evidence="2">Uncharacterized protein</fullName>
    </submittedName>
</protein>
<name>A0AAE3KMF7_9CYAN</name>
<reference evidence="2" key="1">
    <citation type="submission" date="2022-06" db="EMBL/GenBank/DDBJ databases">
        <title>New cyanobacteria of genus Symplocastrum in benthos of Lake Baikal.</title>
        <authorList>
            <person name="Sorokovikova E."/>
            <person name="Tikhonova I."/>
            <person name="Krasnopeev A."/>
            <person name="Evseev P."/>
            <person name="Gladkikh A."/>
            <person name="Belykh O."/>
        </authorList>
    </citation>
    <scope>NUCLEOTIDE SEQUENCE</scope>
    <source>
        <strain evidence="2">BBK-W-15</strain>
    </source>
</reference>
<feature type="region of interest" description="Disordered" evidence="1">
    <location>
        <begin position="48"/>
        <end position="137"/>
    </location>
</feature>